<dbReference type="WBParaSite" id="GPUH_0001841101-mRNA-1">
    <property type="protein sequence ID" value="GPUH_0001841101-mRNA-1"/>
    <property type="gene ID" value="GPUH_0001841101"/>
</dbReference>
<name>A0A183EBP5_9BILA</name>
<proteinExistence type="predicted"/>
<dbReference type="OrthoDB" id="1875751at2759"/>
<evidence type="ECO:0000313" key="2">
    <source>
        <dbReference type="Proteomes" id="UP000271098"/>
    </source>
</evidence>
<sequence>MLPVQLNKSRAAAARSLYGLVPEQLLAYASYLPRLGTYGANMFYSGGIFNGFQSYAQLAPTSPPGGVTNGVAPVAAAAAAAGAGGVTRGFNVAAVQAAAAQQAVAFEAAALYAIGGEPFAGVYPSAMQQPHQTTQLPHAFHKV</sequence>
<gene>
    <name evidence="1" type="ORF">GPUH_LOCUS18385</name>
</gene>
<dbReference type="AlphaFoldDB" id="A0A183EBP5"/>
<dbReference type="Proteomes" id="UP000271098">
    <property type="component" value="Unassembled WGS sequence"/>
</dbReference>
<accession>A0A183EBP5</accession>
<evidence type="ECO:0000313" key="1">
    <source>
        <dbReference type="EMBL" id="VDN31626.1"/>
    </source>
</evidence>
<protein>
    <submittedName>
        <fullName evidence="3">RNA-binding protein 24-like</fullName>
    </submittedName>
</protein>
<dbReference type="EMBL" id="UYRT01086661">
    <property type="protein sequence ID" value="VDN31626.1"/>
    <property type="molecule type" value="Genomic_DNA"/>
</dbReference>
<reference evidence="1 2" key="2">
    <citation type="submission" date="2018-11" db="EMBL/GenBank/DDBJ databases">
        <authorList>
            <consortium name="Pathogen Informatics"/>
        </authorList>
    </citation>
    <scope>NUCLEOTIDE SEQUENCE [LARGE SCALE GENOMIC DNA]</scope>
</reference>
<evidence type="ECO:0000313" key="3">
    <source>
        <dbReference type="WBParaSite" id="GPUH_0001841101-mRNA-1"/>
    </source>
</evidence>
<reference evidence="3" key="1">
    <citation type="submission" date="2016-06" db="UniProtKB">
        <authorList>
            <consortium name="WormBaseParasite"/>
        </authorList>
    </citation>
    <scope>IDENTIFICATION</scope>
</reference>
<keyword evidence="2" id="KW-1185">Reference proteome</keyword>
<organism evidence="3">
    <name type="scientific">Gongylonema pulchrum</name>
    <dbReference type="NCBI Taxonomy" id="637853"/>
    <lineage>
        <taxon>Eukaryota</taxon>
        <taxon>Metazoa</taxon>
        <taxon>Ecdysozoa</taxon>
        <taxon>Nematoda</taxon>
        <taxon>Chromadorea</taxon>
        <taxon>Rhabditida</taxon>
        <taxon>Spirurina</taxon>
        <taxon>Spiruromorpha</taxon>
        <taxon>Spiruroidea</taxon>
        <taxon>Gongylonematidae</taxon>
        <taxon>Gongylonema</taxon>
    </lineage>
</organism>